<dbReference type="EMBL" id="CP054840">
    <property type="protein sequence ID" value="QKV52563.1"/>
    <property type="molecule type" value="Genomic_DNA"/>
</dbReference>
<dbReference type="AlphaFoldDB" id="A0A6N1X2M4"/>
<evidence type="ECO:0000313" key="3">
    <source>
        <dbReference type="Proteomes" id="UP000509579"/>
    </source>
</evidence>
<evidence type="ECO:0008006" key="4">
    <source>
        <dbReference type="Google" id="ProtNLM"/>
    </source>
</evidence>
<gene>
    <name evidence="2" type="ORF">HUK68_06365</name>
</gene>
<protein>
    <recommendedName>
        <fullName evidence="4">DUF4124 domain-containing protein</fullName>
    </recommendedName>
</protein>
<accession>A0A6N1X2M4</accession>
<proteinExistence type="predicted"/>
<sequence length="181" mass="19835">MALNLLVVVRIALGIGILCGAGAGHAQVYRCGNSYSHTPCKGGQVIDTAPVVSDPRGPMSREIYLCSAPPGQNYWSSAHCAEHGWRIERIERVPTHISWEEQVAAARQAHRSALQPPAALVQSPSPAPRLPSPPVNGTCTALEEHVKALDSMGRAGSRYHDLDRVRRERKNARDQQYRLRC</sequence>
<reference evidence="2 3" key="1">
    <citation type="submission" date="2020-06" db="EMBL/GenBank/DDBJ databases">
        <title>Acidovorax antarctica sp. nov., isolated from Corinth ice sheet soil, Antarctic Fields Peninsula.</title>
        <authorList>
            <person name="Xu Q."/>
            <person name="Peng F."/>
        </authorList>
    </citation>
    <scope>NUCLEOTIDE SEQUENCE [LARGE SCALE GENOMIC DNA]</scope>
    <source>
        <strain evidence="2 3">16-35-5</strain>
    </source>
</reference>
<evidence type="ECO:0000313" key="2">
    <source>
        <dbReference type="EMBL" id="QKV52563.1"/>
    </source>
</evidence>
<keyword evidence="3" id="KW-1185">Reference proteome</keyword>
<feature type="compositionally biased region" description="Pro residues" evidence="1">
    <location>
        <begin position="125"/>
        <end position="134"/>
    </location>
</feature>
<dbReference type="Proteomes" id="UP000509579">
    <property type="component" value="Chromosome"/>
</dbReference>
<feature type="region of interest" description="Disordered" evidence="1">
    <location>
        <begin position="114"/>
        <end position="136"/>
    </location>
</feature>
<evidence type="ECO:0000256" key="1">
    <source>
        <dbReference type="SAM" id="MobiDB-lite"/>
    </source>
</evidence>
<organism evidence="2 3">
    <name type="scientific">Comamonas antarctica</name>
    <dbReference type="NCBI Taxonomy" id="2743470"/>
    <lineage>
        <taxon>Bacteria</taxon>
        <taxon>Pseudomonadati</taxon>
        <taxon>Pseudomonadota</taxon>
        <taxon>Betaproteobacteria</taxon>
        <taxon>Burkholderiales</taxon>
        <taxon>Comamonadaceae</taxon>
        <taxon>Comamonas</taxon>
    </lineage>
</organism>
<name>A0A6N1X2M4_9BURK</name>
<dbReference type="KEGG" id="aant:HUK68_06365"/>